<proteinExistence type="predicted"/>
<feature type="compositionally biased region" description="Basic and acidic residues" evidence="1">
    <location>
        <begin position="1"/>
        <end position="114"/>
    </location>
</feature>
<evidence type="ECO:0000313" key="2">
    <source>
        <dbReference type="EMBL" id="CEK76139.1"/>
    </source>
</evidence>
<reference evidence="2" key="1">
    <citation type="submission" date="2014-12" db="EMBL/GenBank/DDBJ databases">
        <title>Insight into the proteome of Arion vulgaris.</title>
        <authorList>
            <person name="Aradska J."/>
            <person name="Bulat T."/>
            <person name="Smidak R."/>
            <person name="Sarate P."/>
            <person name="Gangsoo J."/>
            <person name="Sialana F."/>
            <person name="Bilban M."/>
            <person name="Lubec G."/>
        </authorList>
    </citation>
    <scope>NUCLEOTIDE SEQUENCE</scope>
    <source>
        <tissue evidence="2">Skin</tissue>
    </source>
</reference>
<sequence>KTRRDEGGRIRRGERENISRDEREVSKRSQRDKNSRELYKGKKEDEHRYKERHYYEEKGDNNHADEAITFDKRRKPKREDRRSYDSDQDRYASMNDQKDRQRLKDHRTELKDIQKVNQSVELEKKDSDQNIREQSDVKTE</sequence>
<dbReference type="EMBL" id="HACG01029274">
    <property type="protein sequence ID" value="CEK76139.1"/>
    <property type="molecule type" value="Transcribed_RNA"/>
</dbReference>
<feature type="non-terminal residue" evidence="2">
    <location>
        <position position="140"/>
    </location>
</feature>
<organism evidence="2">
    <name type="scientific">Arion vulgaris</name>
    <dbReference type="NCBI Taxonomy" id="1028688"/>
    <lineage>
        <taxon>Eukaryota</taxon>
        <taxon>Metazoa</taxon>
        <taxon>Spiralia</taxon>
        <taxon>Lophotrochozoa</taxon>
        <taxon>Mollusca</taxon>
        <taxon>Gastropoda</taxon>
        <taxon>Heterobranchia</taxon>
        <taxon>Euthyneura</taxon>
        <taxon>Panpulmonata</taxon>
        <taxon>Eupulmonata</taxon>
        <taxon>Stylommatophora</taxon>
        <taxon>Helicina</taxon>
        <taxon>Arionoidea</taxon>
        <taxon>Arionidae</taxon>
        <taxon>Arion</taxon>
    </lineage>
</organism>
<protein>
    <submittedName>
        <fullName evidence="2">Uncharacterized protein</fullName>
    </submittedName>
</protein>
<dbReference type="AlphaFoldDB" id="A0A0B7A599"/>
<accession>A0A0B7A599</accession>
<feature type="compositionally biased region" description="Basic and acidic residues" evidence="1">
    <location>
        <begin position="121"/>
        <end position="140"/>
    </location>
</feature>
<gene>
    <name evidence="2" type="primary">ORF98659</name>
</gene>
<feature type="region of interest" description="Disordered" evidence="1">
    <location>
        <begin position="1"/>
        <end position="140"/>
    </location>
</feature>
<name>A0A0B7A599_9EUPU</name>
<evidence type="ECO:0000256" key="1">
    <source>
        <dbReference type="SAM" id="MobiDB-lite"/>
    </source>
</evidence>
<feature type="non-terminal residue" evidence="2">
    <location>
        <position position="1"/>
    </location>
</feature>